<evidence type="ECO:0000313" key="1">
    <source>
        <dbReference type="EMBL" id="QRW21863.1"/>
    </source>
</evidence>
<accession>A0A8H8P0Z2</accession>
<dbReference type="EMBL" id="CP059664">
    <property type="protein sequence ID" value="QRW21863.1"/>
    <property type="molecule type" value="Genomic_DNA"/>
</dbReference>
<dbReference type="AlphaFoldDB" id="A0A8H8P0Z2"/>
<dbReference type="GO" id="GO:0016874">
    <property type="term" value="F:ligase activity"/>
    <property type="evidence" value="ECO:0007669"/>
    <property type="project" value="UniProtKB-KW"/>
</dbReference>
<dbReference type="GeneID" id="67029131"/>
<dbReference type="Proteomes" id="UP000650533">
    <property type="component" value="Chromosome 7"/>
</dbReference>
<name>A0A8H8P0Z2_9AGAM</name>
<gene>
    <name evidence="1" type="ORF">RhiXN_06852</name>
</gene>
<sequence>MSSRYSSPNYTEDKATFETDKREQIDKNLPKIKLVTLREWLAIWLCLDQSRRLRRAQITFNDCRPLNNQTVHQLADVDSMIGVVPRNMPLIPVPTLKTVKYYMMRSKLYTLTSDLHIGPVKVLMDDRTLHTTHHVLL</sequence>
<protein>
    <submittedName>
        <fullName evidence="1">Valine-tRNA ligase</fullName>
    </submittedName>
</protein>
<organism evidence="1 2">
    <name type="scientific">Rhizoctonia solani</name>
    <dbReference type="NCBI Taxonomy" id="456999"/>
    <lineage>
        <taxon>Eukaryota</taxon>
        <taxon>Fungi</taxon>
        <taxon>Dikarya</taxon>
        <taxon>Basidiomycota</taxon>
        <taxon>Agaricomycotina</taxon>
        <taxon>Agaricomycetes</taxon>
        <taxon>Cantharellales</taxon>
        <taxon>Ceratobasidiaceae</taxon>
        <taxon>Rhizoctonia</taxon>
    </lineage>
</organism>
<dbReference type="KEGG" id="rsx:RhiXN_06852"/>
<evidence type="ECO:0000313" key="2">
    <source>
        <dbReference type="Proteomes" id="UP000650533"/>
    </source>
</evidence>
<reference evidence="1" key="1">
    <citation type="submission" date="2020-05" db="EMBL/GenBank/DDBJ databases">
        <title>Evolutionary and genomic comparisons of hybrid uninucleate and nonhybrid Rhizoctonia fungi.</title>
        <authorList>
            <person name="Li C."/>
            <person name="Chen X."/>
        </authorList>
    </citation>
    <scope>NUCLEOTIDE SEQUENCE</scope>
    <source>
        <strain evidence="1">AG-1 IA</strain>
    </source>
</reference>
<dbReference type="RefSeq" id="XP_043182100.1">
    <property type="nucleotide sequence ID" value="XM_043326668.1"/>
</dbReference>
<proteinExistence type="predicted"/>
<keyword evidence="1" id="KW-0436">Ligase</keyword>